<evidence type="ECO:0000313" key="5">
    <source>
        <dbReference type="EMBL" id="KZX17076.1"/>
    </source>
</evidence>
<dbReference type="InterPro" id="IPR002770">
    <property type="entry name" value="ForMFR_H4MPT_ForTrfase_C"/>
</dbReference>
<reference evidence="5 6" key="1">
    <citation type="submission" date="2016-04" db="EMBL/GenBank/DDBJ databases">
        <title>Genome sequence of Methanobrevibacter filiformis DSM 11501.</title>
        <authorList>
            <person name="Poehlein A."/>
            <person name="Seedorf H."/>
            <person name="Daniel R."/>
        </authorList>
    </citation>
    <scope>NUCLEOTIDE SEQUENCE [LARGE SCALE GENOMIC DNA]</scope>
    <source>
        <strain evidence="5 6">DSM 11501</strain>
    </source>
</reference>
<dbReference type="GO" id="GO:0016787">
    <property type="term" value="F:hydrolase activity"/>
    <property type="evidence" value="ECO:0007669"/>
    <property type="project" value="UniProtKB-KW"/>
</dbReference>
<dbReference type="Gene3D" id="3.30.70.520">
    <property type="match status" value="2"/>
</dbReference>
<dbReference type="EMBL" id="LWMT01000046">
    <property type="protein sequence ID" value="KZX17076.1"/>
    <property type="molecule type" value="Genomic_DNA"/>
</dbReference>
<accession>A0A166EW40</accession>
<dbReference type="Proteomes" id="UP000077066">
    <property type="component" value="Unassembled WGS sequence"/>
</dbReference>
<evidence type="ECO:0000259" key="4">
    <source>
        <dbReference type="Pfam" id="PF02741"/>
    </source>
</evidence>
<dbReference type="PIRSF" id="PIRSF006414">
    <property type="entry name" value="Ftr_formyl_trnsf"/>
    <property type="match status" value="1"/>
</dbReference>
<dbReference type="AlphaFoldDB" id="A0A166EW40"/>
<organism evidence="5 6">
    <name type="scientific">Methanobrevibacter filiformis</name>
    <dbReference type="NCBI Taxonomy" id="55758"/>
    <lineage>
        <taxon>Archaea</taxon>
        <taxon>Methanobacteriati</taxon>
        <taxon>Methanobacteriota</taxon>
        <taxon>Methanomada group</taxon>
        <taxon>Methanobacteria</taxon>
        <taxon>Methanobacteriales</taxon>
        <taxon>Methanobacteriaceae</taxon>
        <taxon>Methanobrevibacter</taxon>
    </lineage>
</organism>
<dbReference type="STRING" id="55758.MBFIL_03580"/>
<dbReference type="Pfam" id="PF02741">
    <property type="entry name" value="FTR_C"/>
    <property type="match status" value="1"/>
</dbReference>
<evidence type="ECO:0000313" key="6">
    <source>
        <dbReference type="Proteomes" id="UP000077066"/>
    </source>
</evidence>
<dbReference type="RefSeq" id="WP_066970927.1">
    <property type="nucleotide sequence ID" value="NZ_LWMT01000046.1"/>
</dbReference>
<dbReference type="EC" id="2.3.1.101" evidence="5"/>
<dbReference type="NCBIfam" id="NF002554">
    <property type="entry name" value="PRK02114.1"/>
    <property type="match status" value="1"/>
</dbReference>
<dbReference type="InterPro" id="IPR022667">
    <property type="entry name" value="ForMFR_H4MPT_ForTrfase_N"/>
</dbReference>
<dbReference type="OrthoDB" id="73512at2157"/>
<comment type="caution">
    <text evidence="5">The sequence shown here is derived from an EMBL/GenBank/DDBJ whole genome shotgun (WGS) entry which is preliminary data.</text>
</comment>
<evidence type="ECO:0000256" key="2">
    <source>
        <dbReference type="ARBA" id="ARBA00022679"/>
    </source>
</evidence>
<dbReference type="GO" id="GO:0006730">
    <property type="term" value="P:one-carbon metabolic process"/>
    <property type="evidence" value="ECO:0007669"/>
    <property type="project" value="InterPro"/>
</dbReference>
<dbReference type="InterPro" id="IPR014053">
    <property type="entry name" value="ForMFR_H4MPT_ForTrfase"/>
</dbReference>
<dbReference type="GO" id="GO:0030270">
    <property type="term" value="F:formylmethanofuran-tetrahydromethanopterin N-formyltransferase activity"/>
    <property type="evidence" value="ECO:0007669"/>
    <property type="project" value="UniProtKB-EC"/>
</dbReference>
<keyword evidence="6" id="KW-1185">Reference proteome</keyword>
<protein>
    <submittedName>
        <fullName evidence="5">Formyltransferase/hydrolase complex subunit D</fullName>
        <ecNumber evidence="5">2.3.1.101</ecNumber>
    </submittedName>
</protein>
<feature type="domain" description="Formylmethanofuran: tetrahydromethanopterin formyltransferase Ftr N-terminal" evidence="3">
    <location>
        <begin position="7"/>
        <end position="145"/>
    </location>
</feature>
<evidence type="ECO:0000259" key="3">
    <source>
        <dbReference type="Pfam" id="PF01913"/>
    </source>
</evidence>
<keyword evidence="2 5" id="KW-0808">Transferase</keyword>
<comment type="similarity">
    <text evidence="1">Belongs to the FTR family.</text>
</comment>
<dbReference type="InterPro" id="IPR023447">
    <property type="entry name" value="ForMFR_H4MPT_ForTrfase_fd-like"/>
</dbReference>
<sequence length="296" mass="32839">MNKKYEIVEDTFFESFKGFFVRLLITADHEDILKQAAYDSTATPGAVIGRVEGGVECFVDKNKTPDGRIGAIAQYWFGLDNIDKFEVELSYRIRQDILVKPFTSVFNMTPNPKGFIGTMKQVGHCGDGYEWHEEIYGRKMINVPIAVPDFKIESKIAYSEGVMGANFWYMCSEKDAVVEAGKIAIEAIGEVEGAIAPFGICSAASKVETNYPWIGPTTNHYYCPSLKKKIVEVSKVPEDVNYIPEIVINGINQETVEKAVKIAIDSIIDIEGIVKISAGNFNGQLGDLKINLLDIL</sequence>
<feature type="domain" description="Formylmethanofuran: tetrahydromethanopterin formyltransferase Ftr C-terminal" evidence="4">
    <location>
        <begin position="148"/>
        <end position="295"/>
    </location>
</feature>
<keyword evidence="5" id="KW-0012">Acyltransferase</keyword>
<dbReference type="Pfam" id="PF01913">
    <property type="entry name" value="FTR"/>
    <property type="match status" value="1"/>
</dbReference>
<dbReference type="PATRIC" id="fig|55758.3.peg.399"/>
<gene>
    <name evidence="5" type="primary">fhcD_1</name>
    <name evidence="5" type="ORF">MBFIL_03580</name>
</gene>
<dbReference type="SUPFAM" id="SSF55112">
    <property type="entry name" value="Formylmethanofuran:tetrahydromethanopterin formyltransferase"/>
    <property type="match status" value="2"/>
</dbReference>
<keyword evidence="5" id="KW-0378">Hydrolase</keyword>
<name>A0A166EW40_9EURY</name>
<proteinExistence type="inferred from homology"/>
<evidence type="ECO:0000256" key="1">
    <source>
        <dbReference type="ARBA" id="ARBA00006770"/>
    </source>
</evidence>